<dbReference type="GO" id="GO:0022857">
    <property type="term" value="F:transmembrane transporter activity"/>
    <property type="evidence" value="ECO:0007669"/>
    <property type="project" value="InterPro"/>
</dbReference>
<proteinExistence type="predicted"/>
<evidence type="ECO:0000256" key="2">
    <source>
        <dbReference type="ARBA" id="ARBA00022448"/>
    </source>
</evidence>
<dbReference type="InterPro" id="IPR036259">
    <property type="entry name" value="MFS_trans_sf"/>
</dbReference>
<dbReference type="InParanoid" id="D8RCT0"/>
<evidence type="ECO:0000313" key="9">
    <source>
        <dbReference type="Proteomes" id="UP000001514"/>
    </source>
</evidence>
<keyword evidence="9" id="KW-1185">Reference proteome</keyword>
<feature type="transmembrane region" description="Helical" evidence="6">
    <location>
        <begin position="170"/>
        <end position="194"/>
    </location>
</feature>
<dbReference type="CDD" id="cd17330">
    <property type="entry name" value="MFS_SLC46_TetA_like"/>
    <property type="match status" value="1"/>
</dbReference>
<dbReference type="Gramene" id="EFJ29899">
    <property type="protein sequence ID" value="EFJ29899"/>
    <property type="gene ID" value="SELMODRAFT_409890"/>
</dbReference>
<feature type="transmembrane region" description="Helical" evidence="6">
    <location>
        <begin position="456"/>
        <end position="475"/>
    </location>
</feature>
<keyword evidence="4 6" id="KW-1133">Transmembrane helix</keyword>
<reference evidence="8 9" key="1">
    <citation type="journal article" date="2011" name="Science">
        <title>The Selaginella genome identifies genetic changes associated with the evolution of vascular plants.</title>
        <authorList>
            <person name="Banks J.A."/>
            <person name="Nishiyama T."/>
            <person name="Hasebe M."/>
            <person name="Bowman J.L."/>
            <person name="Gribskov M."/>
            <person name="dePamphilis C."/>
            <person name="Albert V.A."/>
            <person name="Aono N."/>
            <person name="Aoyama T."/>
            <person name="Ambrose B.A."/>
            <person name="Ashton N.W."/>
            <person name="Axtell M.J."/>
            <person name="Barker E."/>
            <person name="Barker M.S."/>
            <person name="Bennetzen J.L."/>
            <person name="Bonawitz N.D."/>
            <person name="Chapple C."/>
            <person name="Cheng C."/>
            <person name="Correa L.G."/>
            <person name="Dacre M."/>
            <person name="DeBarry J."/>
            <person name="Dreyer I."/>
            <person name="Elias M."/>
            <person name="Engstrom E.M."/>
            <person name="Estelle M."/>
            <person name="Feng L."/>
            <person name="Finet C."/>
            <person name="Floyd S.K."/>
            <person name="Frommer W.B."/>
            <person name="Fujita T."/>
            <person name="Gramzow L."/>
            <person name="Gutensohn M."/>
            <person name="Harholt J."/>
            <person name="Hattori M."/>
            <person name="Heyl A."/>
            <person name="Hirai T."/>
            <person name="Hiwatashi Y."/>
            <person name="Ishikawa M."/>
            <person name="Iwata M."/>
            <person name="Karol K.G."/>
            <person name="Koehler B."/>
            <person name="Kolukisaoglu U."/>
            <person name="Kubo M."/>
            <person name="Kurata T."/>
            <person name="Lalonde S."/>
            <person name="Li K."/>
            <person name="Li Y."/>
            <person name="Litt A."/>
            <person name="Lyons E."/>
            <person name="Manning G."/>
            <person name="Maruyama T."/>
            <person name="Michael T.P."/>
            <person name="Mikami K."/>
            <person name="Miyazaki S."/>
            <person name="Morinaga S."/>
            <person name="Murata T."/>
            <person name="Mueller-Roeber B."/>
            <person name="Nelson D.R."/>
            <person name="Obara M."/>
            <person name="Oguri Y."/>
            <person name="Olmstead R.G."/>
            <person name="Onodera N."/>
            <person name="Petersen B.L."/>
            <person name="Pils B."/>
            <person name="Prigge M."/>
            <person name="Rensing S.A."/>
            <person name="Riano-Pachon D.M."/>
            <person name="Roberts A.W."/>
            <person name="Sato Y."/>
            <person name="Scheller H.V."/>
            <person name="Schulz B."/>
            <person name="Schulz C."/>
            <person name="Shakirov E.V."/>
            <person name="Shibagaki N."/>
            <person name="Shinohara N."/>
            <person name="Shippen D.E."/>
            <person name="Soerensen I."/>
            <person name="Sotooka R."/>
            <person name="Sugimoto N."/>
            <person name="Sugita M."/>
            <person name="Sumikawa N."/>
            <person name="Tanurdzic M."/>
            <person name="Theissen G."/>
            <person name="Ulvskov P."/>
            <person name="Wakazuki S."/>
            <person name="Weng J.K."/>
            <person name="Willats W.W."/>
            <person name="Wipf D."/>
            <person name="Wolf P.G."/>
            <person name="Yang L."/>
            <person name="Zimmer A.D."/>
            <person name="Zhu Q."/>
            <person name="Mitros T."/>
            <person name="Hellsten U."/>
            <person name="Loque D."/>
            <person name="Otillar R."/>
            <person name="Salamov A."/>
            <person name="Schmutz J."/>
            <person name="Shapiro H."/>
            <person name="Lindquist E."/>
            <person name="Lucas S."/>
            <person name="Rokhsar D."/>
            <person name="Grigoriev I.V."/>
        </authorList>
    </citation>
    <scope>NUCLEOTIDE SEQUENCE [LARGE SCALE GENOMIC DNA]</scope>
</reference>
<evidence type="ECO:0000259" key="7">
    <source>
        <dbReference type="PROSITE" id="PS50850"/>
    </source>
</evidence>
<accession>D8RCT0</accession>
<dbReference type="InterPro" id="IPR020846">
    <property type="entry name" value="MFS_dom"/>
</dbReference>
<evidence type="ECO:0000256" key="4">
    <source>
        <dbReference type="ARBA" id="ARBA00022989"/>
    </source>
</evidence>
<dbReference type="HOGENOM" id="CLU_324010_0_0_1"/>
<dbReference type="AlphaFoldDB" id="D8RCT0"/>
<protein>
    <recommendedName>
        <fullName evidence="7">Major facilitator superfamily (MFS) profile domain-containing protein</fullName>
    </recommendedName>
</protein>
<feature type="transmembrane region" description="Helical" evidence="6">
    <location>
        <begin position="481"/>
        <end position="509"/>
    </location>
</feature>
<dbReference type="SUPFAM" id="SSF103473">
    <property type="entry name" value="MFS general substrate transporter"/>
    <property type="match status" value="1"/>
</dbReference>
<dbReference type="PROSITE" id="PS50850">
    <property type="entry name" value="MFS"/>
    <property type="match status" value="1"/>
</dbReference>
<sequence length="892" mass="99896">MEGFSRRFWIHNQLFADSDYGLVSRYDPILVPRTGTAFFILVNNSVACIQLRARKRRDTGKIAARNCKWSLLYALVLPSDAAIQIATAVNKKSGDHGVIFALRFVQSGLLKDWTSYHDLVLRGHSSFNALCEGLLAPEDEEQHQTHIVEGCPGCKCSHLQRSGAPFPRGMMLVVLTMSMLNALPIQILYPFLYFMVEDFHVDKRKIGTFAGLIASGYMVGRTATGFAWGYMADHHGRKPVIFCGMLSLIVFNALFGVSTSVWMAFITRFLLGAGNGLFAILAVYATEISSIEHRPFGLSTNTIVWGLGLIIGPSIGGFLSKPAEKYPGLFENTFFDRYPYLLPPLALSLFTFFLMFSLLQLPETRHNHIIASPNKSEKSNSIFRNYSFWISNVVYCLWAFHEIAYNETFPLWAVSPGGLRWSSQTVGLVLAFTGVCLVFNMLFIFPMLINRYGPILVARTGTVLSLIVLLPYPFLPKLQGVACYVTVIIVIVIKTGLSAVTITALFILVNNSVEISQLGTANGISTSLVSLSRALGPSIGGFMPDQTPHFFLVNNANACSQVYAPSLQFHPSEHMCVWFSCRFSCDQTLHFFLTMPRESFRTKYIRAVGVALEKTEHEDDLDWEAFNKREDVTLGKGWNTAKFFKYHECEKLCCRCVMRSGRVFLSDAHPHCELVREKVRRAIDPPVDAIPSLFHPDKRSIRMNMLGGYEPTVSRTERPDRRALTSNLPCQRFILDIGVCQTLPELLSYTDCYFNVHDSRVQIFLALKFYYRESDPAALMPMLAVVHERMEDGSVACTTAVSFGEQGLRPKTLEFLRSKGIEVTGVGLGGPACDQPGLPEYELRLATTKMLQGGPLDSDSIKERFGDHIKLDLKCIQDAYLKRAKGPPNYCF</sequence>
<dbReference type="PANTHER" id="PTHR23504:SF15">
    <property type="entry name" value="MAJOR FACILITATOR SUPERFAMILY (MFS) PROFILE DOMAIN-CONTAINING PROTEIN"/>
    <property type="match status" value="1"/>
</dbReference>
<dbReference type="eggNOG" id="KOG2615">
    <property type="taxonomic scope" value="Eukaryota"/>
</dbReference>
<feature type="transmembrane region" description="Helical" evidence="6">
    <location>
        <begin position="269"/>
        <end position="286"/>
    </location>
</feature>
<dbReference type="Gene3D" id="1.20.1250.20">
    <property type="entry name" value="MFS general substrate transporter like domains"/>
    <property type="match status" value="1"/>
</dbReference>
<keyword evidence="3 6" id="KW-0812">Transmembrane</keyword>
<dbReference type="Pfam" id="PF07690">
    <property type="entry name" value="MFS_1"/>
    <property type="match status" value="1"/>
</dbReference>
<dbReference type="PRINTS" id="PR01035">
    <property type="entry name" value="TCRTETA"/>
</dbReference>
<feature type="domain" description="Major facilitator superfamily (MFS) profile" evidence="7">
    <location>
        <begin position="170"/>
        <end position="573"/>
    </location>
</feature>
<feature type="transmembrane region" description="Helical" evidence="6">
    <location>
        <begin position="206"/>
        <end position="228"/>
    </location>
</feature>
<feature type="transmembrane region" description="Helical" evidence="6">
    <location>
        <begin position="340"/>
        <end position="361"/>
    </location>
</feature>
<feature type="transmembrane region" description="Helical" evidence="6">
    <location>
        <begin position="298"/>
        <end position="320"/>
    </location>
</feature>
<evidence type="ECO:0000256" key="3">
    <source>
        <dbReference type="ARBA" id="ARBA00022692"/>
    </source>
</evidence>
<name>D8RCT0_SELML</name>
<feature type="transmembrane region" description="Helical" evidence="6">
    <location>
        <begin position="382"/>
        <end position="401"/>
    </location>
</feature>
<dbReference type="KEGG" id="smo:SELMODRAFT_409890"/>
<dbReference type="PANTHER" id="PTHR23504">
    <property type="entry name" value="MAJOR FACILITATOR SUPERFAMILY DOMAIN-CONTAINING PROTEIN 10"/>
    <property type="match status" value="1"/>
</dbReference>
<dbReference type="Proteomes" id="UP000001514">
    <property type="component" value="Unassembled WGS sequence"/>
</dbReference>
<evidence type="ECO:0000313" key="8">
    <source>
        <dbReference type="EMBL" id="EFJ29899.1"/>
    </source>
</evidence>
<dbReference type="GO" id="GO:0016020">
    <property type="term" value="C:membrane"/>
    <property type="evidence" value="ECO:0007669"/>
    <property type="project" value="UniProtKB-SubCell"/>
</dbReference>
<comment type="subcellular location">
    <subcellularLocation>
        <location evidence="1">Membrane</location>
        <topology evidence="1">Multi-pass membrane protein</topology>
    </subcellularLocation>
</comment>
<evidence type="ECO:0000256" key="1">
    <source>
        <dbReference type="ARBA" id="ARBA00004141"/>
    </source>
</evidence>
<keyword evidence="2" id="KW-0813">Transport</keyword>
<dbReference type="InterPro" id="IPR011701">
    <property type="entry name" value="MFS"/>
</dbReference>
<dbReference type="InterPro" id="IPR001958">
    <property type="entry name" value="Tet-R_TetA/multi-R_MdtG-like"/>
</dbReference>
<feature type="transmembrane region" description="Helical" evidence="6">
    <location>
        <begin position="240"/>
        <end position="263"/>
    </location>
</feature>
<organism evidence="9">
    <name type="scientific">Selaginella moellendorffii</name>
    <name type="common">Spikemoss</name>
    <dbReference type="NCBI Taxonomy" id="88036"/>
    <lineage>
        <taxon>Eukaryota</taxon>
        <taxon>Viridiplantae</taxon>
        <taxon>Streptophyta</taxon>
        <taxon>Embryophyta</taxon>
        <taxon>Tracheophyta</taxon>
        <taxon>Lycopodiopsida</taxon>
        <taxon>Selaginellales</taxon>
        <taxon>Selaginellaceae</taxon>
        <taxon>Selaginella</taxon>
    </lineage>
</organism>
<dbReference type="EMBL" id="GL377576">
    <property type="protein sequence ID" value="EFJ29899.1"/>
    <property type="molecule type" value="Genomic_DNA"/>
</dbReference>
<evidence type="ECO:0000256" key="5">
    <source>
        <dbReference type="ARBA" id="ARBA00023136"/>
    </source>
</evidence>
<gene>
    <name evidence="8" type="ORF">SELMODRAFT_409890</name>
</gene>
<evidence type="ECO:0000256" key="6">
    <source>
        <dbReference type="SAM" id="Phobius"/>
    </source>
</evidence>
<keyword evidence="5 6" id="KW-0472">Membrane</keyword>
<feature type="transmembrane region" description="Helical" evidence="6">
    <location>
        <begin position="421"/>
        <end position="444"/>
    </location>
</feature>